<feature type="region of interest" description="Disordered" evidence="2">
    <location>
        <begin position="1"/>
        <end position="25"/>
    </location>
</feature>
<dbReference type="InterPro" id="IPR005467">
    <property type="entry name" value="His_kinase_dom"/>
</dbReference>
<name>C7NVJ5_HALUD</name>
<evidence type="ECO:0000256" key="2">
    <source>
        <dbReference type="SAM" id="MobiDB-lite"/>
    </source>
</evidence>
<evidence type="ECO:0000256" key="1">
    <source>
        <dbReference type="ARBA" id="ARBA00022553"/>
    </source>
</evidence>
<dbReference type="CDD" id="cd00075">
    <property type="entry name" value="HATPase"/>
    <property type="match status" value="1"/>
</dbReference>
<proteinExistence type="predicted"/>
<dbReference type="Pfam" id="PF02518">
    <property type="entry name" value="HATPase_c"/>
    <property type="match status" value="1"/>
</dbReference>
<dbReference type="PROSITE" id="PS50109">
    <property type="entry name" value="HIS_KIN"/>
    <property type="match status" value="1"/>
</dbReference>
<dbReference type="SUPFAM" id="SSF55874">
    <property type="entry name" value="ATPase domain of HSP90 chaperone/DNA topoisomerase II/histidine kinase"/>
    <property type="match status" value="1"/>
</dbReference>
<dbReference type="AlphaFoldDB" id="C7NVJ5"/>
<keyword evidence="4" id="KW-0418">Kinase</keyword>
<dbReference type="SMART" id="SM00387">
    <property type="entry name" value="HATPase_c"/>
    <property type="match status" value="1"/>
</dbReference>
<evidence type="ECO:0000259" key="3">
    <source>
        <dbReference type="PROSITE" id="PS50109"/>
    </source>
</evidence>
<feature type="domain" description="Histidine kinase" evidence="3">
    <location>
        <begin position="165"/>
        <end position="384"/>
    </location>
</feature>
<dbReference type="OrthoDB" id="3369at2157"/>
<dbReference type="InterPro" id="IPR036890">
    <property type="entry name" value="HATPase_C_sf"/>
</dbReference>
<dbReference type="InterPro" id="IPR003661">
    <property type="entry name" value="HisK_dim/P_dom"/>
</dbReference>
<dbReference type="InterPro" id="IPR004358">
    <property type="entry name" value="Sig_transdc_His_kin-like_C"/>
</dbReference>
<dbReference type="InterPro" id="IPR003594">
    <property type="entry name" value="HATPase_dom"/>
</dbReference>
<dbReference type="SMART" id="SM00388">
    <property type="entry name" value="HisKA"/>
    <property type="match status" value="1"/>
</dbReference>
<dbReference type="eggNOG" id="arCOG06219">
    <property type="taxonomic scope" value="Archaea"/>
</dbReference>
<keyword evidence="5" id="KW-1185">Reference proteome</keyword>
<dbReference type="RefSeq" id="WP_015790085.1">
    <property type="nucleotide sequence ID" value="NC_013158.1"/>
</dbReference>
<sequence>MPRTEDSEADSQPQTGDTGENGTAETPILVLVSDPGNRTVLEDWLAGHETYRAVGRGADIRTADFECCLLDGEALQEHREALLDRQASEGAILPYLLLVPDVAHGEVRAQLEGEYPDLWAAIDGMVDMPVSEDRLAERVETVLRLREQSIAVNQQRDQLDVLNRVLRHDIRNDVHVILAWAENLEGELPAEKEQSIEKILRAGNHVVELTTSAHDIAEMIHGEGTPDLSAVSLDRVLRDELEKRRQTHPEADISMPEPASPETRVLANEMLSSVFRNLVNNAIQHNDADRPSVTVTVEDGDDVVRVTVADNGPGIPEAHRDRLFDEGERGMDSEGTGMGLFLVGRLVESHGGDVWIADRSTSADDGGTDAKRGVVFVVELPNAPAAD</sequence>
<accession>C7NVJ5</accession>
<evidence type="ECO:0000313" key="4">
    <source>
        <dbReference type="EMBL" id="ACV12518.1"/>
    </source>
</evidence>
<organism evidence="4 5">
    <name type="scientific">Halorhabdus utahensis (strain DSM 12940 / JCM 11049 / AX-2)</name>
    <dbReference type="NCBI Taxonomy" id="519442"/>
    <lineage>
        <taxon>Archaea</taxon>
        <taxon>Methanobacteriati</taxon>
        <taxon>Methanobacteriota</taxon>
        <taxon>Stenosarchaea group</taxon>
        <taxon>Halobacteria</taxon>
        <taxon>Halobacteriales</taxon>
        <taxon>Haloarculaceae</taxon>
        <taxon>Halorhabdus</taxon>
    </lineage>
</organism>
<dbReference type="Proteomes" id="UP000002071">
    <property type="component" value="Chromosome"/>
</dbReference>
<keyword evidence="1" id="KW-0597">Phosphoprotein</keyword>
<protein>
    <submittedName>
        <fullName evidence="4">Histidine kinase</fullName>
    </submittedName>
</protein>
<dbReference type="STRING" id="519442.Huta_2352"/>
<dbReference type="EMBL" id="CP001687">
    <property type="protein sequence ID" value="ACV12518.1"/>
    <property type="molecule type" value="Genomic_DNA"/>
</dbReference>
<evidence type="ECO:0000313" key="5">
    <source>
        <dbReference type="Proteomes" id="UP000002071"/>
    </source>
</evidence>
<dbReference type="Gene3D" id="3.30.565.10">
    <property type="entry name" value="Histidine kinase-like ATPase, C-terminal domain"/>
    <property type="match status" value="1"/>
</dbReference>
<dbReference type="HOGENOM" id="CLU_000445_114_72_2"/>
<dbReference type="KEGG" id="hut:Huta_2352"/>
<keyword evidence="4" id="KW-0808">Transferase</keyword>
<dbReference type="PANTHER" id="PTHR43547">
    <property type="entry name" value="TWO-COMPONENT HISTIDINE KINASE"/>
    <property type="match status" value="1"/>
</dbReference>
<feature type="compositionally biased region" description="Polar residues" evidence="2">
    <location>
        <begin position="10"/>
        <end position="24"/>
    </location>
</feature>
<dbReference type="GeneID" id="8384651"/>
<reference evidence="4 5" key="1">
    <citation type="journal article" date="2009" name="Stand. Genomic Sci.">
        <title>Complete genome sequence of Halorhabdus utahensis type strain (AX-2).</title>
        <authorList>
            <person name="Anderson I."/>
            <person name="Tindall B.J."/>
            <person name="Pomrenke H."/>
            <person name="Goker M."/>
            <person name="Lapidus A."/>
            <person name="Nolan M."/>
            <person name="Copeland A."/>
            <person name="Glavina Del Rio T."/>
            <person name="Chen F."/>
            <person name="Tice H."/>
            <person name="Cheng J.F."/>
            <person name="Lucas S."/>
            <person name="Chertkov O."/>
            <person name="Bruce D."/>
            <person name="Brettin T."/>
            <person name="Detter J.C."/>
            <person name="Han C."/>
            <person name="Goodwin L."/>
            <person name="Land M."/>
            <person name="Hauser L."/>
            <person name="Chang Y.J."/>
            <person name="Jeffries C.D."/>
            <person name="Pitluck S."/>
            <person name="Pati A."/>
            <person name="Mavromatis K."/>
            <person name="Ivanova N."/>
            <person name="Ovchinnikova G."/>
            <person name="Chen A."/>
            <person name="Palaniappan K."/>
            <person name="Chain P."/>
            <person name="Rohde M."/>
            <person name="Bristow J."/>
            <person name="Eisen J.A."/>
            <person name="Markowitz V."/>
            <person name="Hugenholtz P."/>
            <person name="Kyrpides N.C."/>
            <person name="Klenk H.P."/>
        </authorList>
    </citation>
    <scope>NUCLEOTIDE SEQUENCE [LARGE SCALE GENOMIC DNA]</scope>
    <source>
        <strain evidence="5">DSM 12940 / JCM 11049 / AX-2</strain>
    </source>
</reference>
<dbReference type="GO" id="GO:0000155">
    <property type="term" value="F:phosphorelay sensor kinase activity"/>
    <property type="evidence" value="ECO:0007669"/>
    <property type="project" value="InterPro"/>
</dbReference>
<dbReference type="PANTHER" id="PTHR43547:SF2">
    <property type="entry name" value="HYBRID SIGNAL TRANSDUCTION HISTIDINE KINASE C"/>
    <property type="match status" value="1"/>
</dbReference>
<dbReference type="PRINTS" id="PR00344">
    <property type="entry name" value="BCTRLSENSOR"/>
</dbReference>
<gene>
    <name evidence="4" type="ordered locus">Huta_2352</name>
</gene>